<dbReference type="RefSeq" id="WP_187786921.1">
    <property type="nucleotide sequence ID" value="NZ_JACTVA010000073.1"/>
</dbReference>
<reference evidence="3 4" key="1">
    <citation type="journal article" date="2013" name="Int. J. Syst. Evol. Microbiol.">
        <title>Roseomonas aerophila sp. nov., isolated from air.</title>
        <authorList>
            <person name="Kim S.J."/>
            <person name="Weon H.Y."/>
            <person name="Ahn J.H."/>
            <person name="Hong S.B."/>
            <person name="Seok S.J."/>
            <person name="Whang K.S."/>
            <person name="Kwon S.W."/>
        </authorList>
    </citation>
    <scope>NUCLEOTIDE SEQUENCE [LARGE SCALE GENOMIC DNA]</scope>
    <source>
        <strain evidence="3 4">NBRC 108923</strain>
    </source>
</reference>
<protein>
    <submittedName>
        <fullName evidence="3">Uncharacterized protein</fullName>
    </submittedName>
</protein>
<gene>
    <name evidence="3" type="ORF">IBL26_23365</name>
</gene>
<evidence type="ECO:0000256" key="1">
    <source>
        <dbReference type="SAM" id="MobiDB-lite"/>
    </source>
</evidence>
<accession>A0ABR7RT26</accession>
<evidence type="ECO:0000313" key="4">
    <source>
        <dbReference type="Proteomes" id="UP000626026"/>
    </source>
</evidence>
<evidence type="ECO:0000256" key="2">
    <source>
        <dbReference type="SAM" id="Phobius"/>
    </source>
</evidence>
<keyword evidence="2" id="KW-0812">Transmembrane</keyword>
<feature type="transmembrane region" description="Helical" evidence="2">
    <location>
        <begin position="65"/>
        <end position="86"/>
    </location>
</feature>
<keyword evidence="2" id="KW-0472">Membrane</keyword>
<keyword evidence="4" id="KW-1185">Reference proteome</keyword>
<sequence>MVKASLLLMLLLTVLIGMGLRWREDRMASPALKAAQQGQPGQRRGKPAKARPGLLARGKISLDRWVTAAAIAAAVTIALMGGLHWIRVWIG</sequence>
<feature type="region of interest" description="Disordered" evidence="1">
    <location>
        <begin position="31"/>
        <end position="51"/>
    </location>
</feature>
<name>A0ABR7RT26_9PROT</name>
<dbReference type="Proteomes" id="UP000626026">
    <property type="component" value="Unassembled WGS sequence"/>
</dbReference>
<feature type="compositionally biased region" description="Low complexity" evidence="1">
    <location>
        <begin position="33"/>
        <end position="42"/>
    </location>
</feature>
<evidence type="ECO:0000313" key="3">
    <source>
        <dbReference type="EMBL" id="MBC9209796.1"/>
    </source>
</evidence>
<comment type="caution">
    <text evidence="3">The sequence shown here is derived from an EMBL/GenBank/DDBJ whole genome shotgun (WGS) entry which is preliminary data.</text>
</comment>
<organism evidence="3 4">
    <name type="scientific">Teichococcus aerophilus</name>
    <dbReference type="NCBI Taxonomy" id="1224513"/>
    <lineage>
        <taxon>Bacteria</taxon>
        <taxon>Pseudomonadati</taxon>
        <taxon>Pseudomonadota</taxon>
        <taxon>Alphaproteobacteria</taxon>
        <taxon>Acetobacterales</taxon>
        <taxon>Roseomonadaceae</taxon>
        <taxon>Roseomonas</taxon>
    </lineage>
</organism>
<dbReference type="EMBL" id="JACTVA010000073">
    <property type="protein sequence ID" value="MBC9209796.1"/>
    <property type="molecule type" value="Genomic_DNA"/>
</dbReference>
<proteinExistence type="predicted"/>
<keyword evidence="2" id="KW-1133">Transmembrane helix</keyword>